<sequence>MKVKIINFFILIFFLIPQQPLTASTSVKVLDIESNELIKTIESSKNTDQEVECGIHSITGITIQANPLPNNGYLIKIPLMESLKVKNQWMNDIVSEVIVVYNPSTKQNRIIIYNDENSPVFFDTDYTFSKLMKELNL</sequence>
<proteinExistence type="predicted"/>
<organism evidence="1 2">
    <name type="scientific">Metabacillus malikii</name>
    <dbReference type="NCBI Taxonomy" id="1504265"/>
    <lineage>
        <taxon>Bacteria</taxon>
        <taxon>Bacillati</taxon>
        <taxon>Bacillota</taxon>
        <taxon>Bacilli</taxon>
        <taxon>Bacillales</taxon>
        <taxon>Bacillaceae</taxon>
        <taxon>Metabacillus</taxon>
    </lineage>
</organism>
<dbReference type="RefSeq" id="WP_307337291.1">
    <property type="nucleotide sequence ID" value="NZ_JAUSUD010000002.1"/>
</dbReference>
<keyword evidence="2" id="KW-1185">Reference proteome</keyword>
<reference evidence="1 2" key="1">
    <citation type="submission" date="2023-07" db="EMBL/GenBank/DDBJ databases">
        <title>Genomic Encyclopedia of Type Strains, Phase IV (KMG-IV): sequencing the most valuable type-strain genomes for metagenomic binning, comparative biology and taxonomic classification.</title>
        <authorList>
            <person name="Goeker M."/>
        </authorList>
    </citation>
    <scope>NUCLEOTIDE SEQUENCE [LARGE SCALE GENOMIC DNA]</scope>
    <source>
        <strain evidence="1 2">DSM 29005</strain>
    </source>
</reference>
<dbReference type="EMBL" id="JAUSUD010000002">
    <property type="protein sequence ID" value="MDQ0229501.1"/>
    <property type="molecule type" value="Genomic_DNA"/>
</dbReference>
<accession>A0ABT9ZB65</accession>
<dbReference type="Proteomes" id="UP001234495">
    <property type="component" value="Unassembled WGS sequence"/>
</dbReference>
<comment type="caution">
    <text evidence="1">The sequence shown here is derived from an EMBL/GenBank/DDBJ whole genome shotgun (WGS) entry which is preliminary data.</text>
</comment>
<gene>
    <name evidence="1" type="ORF">J2S19_000752</name>
</gene>
<name>A0ABT9ZB65_9BACI</name>
<evidence type="ECO:0000313" key="1">
    <source>
        <dbReference type="EMBL" id="MDQ0229501.1"/>
    </source>
</evidence>
<protein>
    <submittedName>
        <fullName evidence="1">Uncharacterized protein</fullName>
    </submittedName>
</protein>
<evidence type="ECO:0000313" key="2">
    <source>
        <dbReference type="Proteomes" id="UP001234495"/>
    </source>
</evidence>